<reference evidence="7 8" key="1">
    <citation type="journal article" date="2016" name="Nat. Commun.">
        <title>Thousands of microbial genomes shed light on interconnected biogeochemical processes in an aquifer system.</title>
        <authorList>
            <person name="Anantharaman K."/>
            <person name="Brown C.T."/>
            <person name="Hug L.A."/>
            <person name="Sharon I."/>
            <person name="Castelle C.J."/>
            <person name="Probst A.J."/>
            <person name="Thomas B.C."/>
            <person name="Singh A."/>
            <person name="Wilkins M.J."/>
            <person name="Karaoz U."/>
            <person name="Brodie E.L."/>
            <person name="Williams K.H."/>
            <person name="Hubbard S.S."/>
            <person name="Banfield J.F."/>
        </authorList>
    </citation>
    <scope>NUCLEOTIDE SEQUENCE [LARGE SCALE GENOMIC DNA]</scope>
</reference>
<feature type="transmembrane region" description="Helical" evidence="6">
    <location>
        <begin position="16"/>
        <end position="37"/>
    </location>
</feature>
<keyword evidence="4 6" id="KW-1133">Transmembrane helix</keyword>
<name>A0A1F4XH61_9BACT</name>
<proteinExistence type="predicted"/>
<evidence type="ECO:0000256" key="1">
    <source>
        <dbReference type="ARBA" id="ARBA00004141"/>
    </source>
</evidence>
<organism evidence="7 8">
    <name type="scientific">Candidatus Adlerbacteria bacterium RIFCSPLOWO2_01_FULL_51_16</name>
    <dbReference type="NCBI Taxonomy" id="1797243"/>
    <lineage>
        <taxon>Bacteria</taxon>
        <taxon>Candidatus Adleribacteriota</taxon>
    </lineage>
</organism>
<keyword evidence="5 6" id="KW-0472">Membrane</keyword>
<feature type="transmembrane region" description="Helical" evidence="6">
    <location>
        <begin position="304"/>
        <end position="325"/>
    </location>
</feature>
<dbReference type="PANTHER" id="PTHR30474">
    <property type="entry name" value="CELL CYCLE PROTEIN"/>
    <property type="match status" value="1"/>
</dbReference>
<dbReference type="AlphaFoldDB" id="A0A1F4XH61"/>
<feature type="transmembrane region" description="Helical" evidence="6">
    <location>
        <begin position="337"/>
        <end position="357"/>
    </location>
</feature>
<dbReference type="Proteomes" id="UP000176185">
    <property type="component" value="Unassembled WGS sequence"/>
</dbReference>
<dbReference type="PANTHER" id="PTHR30474:SF1">
    <property type="entry name" value="PEPTIDOGLYCAN GLYCOSYLTRANSFERASE MRDB"/>
    <property type="match status" value="1"/>
</dbReference>
<feature type="transmembrane region" description="Helical" evidence="6">
    <location>
        <begin position="43"/>
        <end position="60"/>
    </location>
</feature>
<dbReference type="GO" id="GO:0015648">
    <property type="term" value="F:lipid-linked peptidoglycan transporter activity"/>
    <property type="evidence" value="ECO:0007669"/>
    <property type="project" value="TreeGrafter"/>
</dbReference>
<feature type="transmembrane region" description="Helical" evidence="6">
    <location>
        <begin position="184"/>
        <end position="202"/>
    </location>
</feature>
<feature type="transmembrane region" description="Helical" evidence="6">
    <location>
        <begin position="160"/>
        <end position="177"/>
    </location>
</feature>
<comment type="caution">
    <text evidence="7">The sequence shown here is derived from an EMBL/GenBank/DDBJ whole genome shotgun (WGS) entry which is preliminary data.</text>
</comment>
<protein>
    <recommendedName>
        <fullName evidence="9">Rod shape-determining protein RodA</fullName>
    </recommendedName>
</protein>
<dbReference type="GO" id="GO:0005886">
    <property type="term" value="C:plasma membrane"/>
    <property type="evidence" value="ECO:0007669"/>
    <property type="project" value="TreeGrafter"/>
</dbReference>
<dbReference type="Pfam" id="PF01098">
    <property type="entry name" value="FTSW_RODA_SPOVE"/>
    <property type="match status" value="1"/>
</dbReference>
<sequence length="380" mass="41446">MPSLPLPSVFKSSVDWVALTAALALCVLGLLTMNSFLEGDPFFTRQIAWIVIGVLLFFVASSINWRFLRGSGVAVSIFAILLVPLLLLILFGHTTRGARGWFDLGPFALQPAEFIKLGLIIVLAKYFSRRHIEIGNFKHILVSGAYTALVFALVALQPDFGSAIIVALVWLGMVLVSGISRTHLFAVLALGLALLGGLWFFGFEEYQKQRIMTFVAPTDILGAGYNAYQSTVAVGSGQFFGKGIGYGTQSKLRFLPEYQSDFIFAAFAEEWGFVGITIVFSLYGILFVRILSVATRGATNFETLFALGVLSYFVAHFTLHVGINLGVLPVTGTTIPFMSYGGSHILAEFLALGMLSGMNRYARAAHRDALEQEFSGGYDR</sequence>
<dbReference type="GO" id="GO:0051301">
    <property type="term" value="P:cell division"/>
    <property type="evidence" value="ECO:0007669"/>
    <property type="project" value="InterPro"/>
</dbReference>
<accession>A0A1F4XH61</accession>
<dbReference type="GO" id="GO:0008360">
    <property type="term" value="P:regulation of cell shape"/>
    <property type="evidence" value="ECO:0007669"/>
    <property type="project" value="UniProtKB-KW"/>
</dbReference>
<dbReference type="InterPro" id="IPR001182">
    <property type="entry name" value="FtsW/RodA"/>
</dbReference>
<dbReference type="EMBL" id="MEWX01000012">
    <property type="protein sequence ID" value="OGC80934.1"/>
    <property type="molecule type" value="Genomic_DNA"/>
</dbReference>
<evidence type="ECO:0008006" key="9">
    <source>
        <dbReference type="Google" id="ProtNLM"/>
    </source>
</evidence>
<evidence type="ECO:0000256" key="5">
    <source>
        <dbReference type="ARBA" id="ARBA00023136"/>
    </source>
</evidence>
<evidence type="ECO:0000256" key="6">
    <source>
        <dbReference type="SAM" id="Phobius"/>
    </source>
</evidence>
<evidence type="ECO:0000313" key="8">
    <source>
        <dbReference type="Proteomes" id="UP000176185"/>
    </source>
</evidence>
<dbReference type="STRING" id="1797243.A2943_01525"/>
<feature type="transmembrane region" description="Helical" evidence="6">
    <location>
        <begin position="104"/>
        <end position="124"/>
    </location>
</feature>
<feature type="transmembrane region" description="Helical" evidence="6">
    <location>
        <begin position="72"/>
        <end position="92"/>
    </location>
</feature>
<feature type="transmembrane region" description="Helical" evidence="6">
    <location>
        <begin position="271"/>
        <end position="292"/>
    </location>
</feature>
<evidence type="ECO:0000256" key="3">
    <source>
        <dbReference type="ARBA" id="ARBA00022960"/>
    </source>
</evidence>
<evidence type="ECO:0000256" key="4">
    <source>
        <dbReference type="ARBA" id="ARBA00022989"/>
    </source>
</evidence>
<gene>
    <name evidence="7" type="ORF">A2943_01525</name>
</gene>
<keyword evidence="2 6" id="KW-0812">Transmembrane</keyword>
<evidence type="ECO:0000256" key="2">
    <source>
        <dbReference type="ARBA" id="ARBA00022692"/>
    </source>
</evidence>
<evidence type="ECO:0000313" key="7">
    <source>
        <dbReference type="EMBL" id="OGC80934.1"/>
    </source>
</evidence>
<comment type="subcellular location">
    <subcellularLocation>
        <location evidence="1">Membrane</location>
        <topology evidence="1">Multi-pass membrane protein</topology>
    </subcellularLocation>
</comment>
<keyword evidence="3" id="KW-0133">Cell shape</keyword>
<feature type="transmembrane region" description="Helical" evidence="6">
    <location>
        <begin position="136"/>
        <end position="154"/>
    </location>
</feature>
<dbReference type="GO" id="GO:0032153">
    <property type="term" value="C:cell division site"/>
    <property type="evidence" value="ECO:0007669"/>
    <property type="project" value="TreeGrafter"/>
</dbReference>